<keyword evidence="4" id="KW-1185">Reference proteome</keyword>
<name>A0A1W2CAL2_9FIRM</name>
<keyword evidence="1" id="KW-0472">Membrane</keyword>
<dbReference type="EMBL" id="FWXI01000010">
    <property type="protein sequence ID" value="SMC82171.1"/>
    <property type="molecule type" value="Genomic_DNA"/>
</dbReference>
<sequence length="137" mass="14832">MPKSILHDILISAKKSTNEPQNTAYLTNKVMIMGSVLLFISAFIFIKNHSITALILGVCGIAVLIAGATKNATTIDNTAQNIRKLCGNCAARCESDWTYCAQCGSTLTTQSDQGCPHCGMKTETDWKFCAHCTKLLN</sequence>
<protein>
    <submittedName>
        <fullName evidence="3">Double zinc ribbon</fullName>
    </submittedName>
</protein>
<dbReference type="AlphaFoldDB" id="A0A1W2CAL2"/>
<proteinExistence type="predicted"/>
<dbReference type="STRING" id="112901.SAMN04488500_11010"/>
<keyword evidence="1" id="KW-0812">Transmembrane</keyword>
<organism evidence="3 4">
    <name type="scientific">Sporomusa malonica</name>
    <dbReference type="NCBI Taxonomy" id="112901"/>
    <lineage>
        <taxon>Bacteria</taxon>
        <taxon>Bacillati</taxon>
        <taxon>Bacillota</taxon>
        <taxon>Negativicutes</taxon>
        <taxon>Selenomonadales</taxon>
        <taxon>Sporomusaceae</taxon>
        <taxon>Sporomusa</taxon>
    </lineage>
</organism>
<gene>
    <name evidence="3" type="ORF">SAMN04488500_11010</name>
</gene>
<dbReference type="Proteomes" id="UP000192738">
    <property type="component" value="Unassembled WGS sequence"/>
</dbReference>
<dbReference type="Pfam" id="PF12773">
    <property type="entry name" value="DZR"/>
    <property type="match status" value="1"/>
</dbReference>
<evidence type="ECO:0000259" key="2">
    <source>
        <dbReference type="Pfam" id="PF12773"/>
    </source>
</evidence>
<feature type="domain" description="DZANK-type" evidence="2">
    <location>
        <begin position="86"/>
        <end position="132"/>
    </location>
</feature>
<reference evidence="3 4" key="1">
    <citation type="submission" date="2017-04" db="EMBL/GenBank/DDBJ databases">
        <authorList>
            <person name="Afonso C.L."/>
            <person name="Miller P.J."/>
            <person name="Scott M.A."/>
            <person name="Spackman E."/>
            <person name="Goraichik I."/>
            <person name="Dimitrov K.M."/>
            <person name="Suarez D.L."/>
            <person name="Swayne D.E."/>
        </authorList>
    </citation>
    <scope>NUCLEOTIDE SEQUENCE [LARGE SCALE GENOMIC DNA]</scope>
    <source>
        <strain evidence="3 4">DSM 5090</strain>
    </source>
</reference>
<keyword evidence="1" id="KW-1133">Transmembrane helix</keyword>
<feature type="transmembrane region" description="Helical" evidence="1">
    <location>
        <begin position="30"/>
        <end position="46"/>
    </location>
</feature>
<dbReference type="OrthoDB" id="2308731at2"/>
<evidence type="ECO:0000313" key="3">
    <source>
        <dbReference type="EMBL" id="SMC82171.1"/>
    </source>
</evidence>
<accession>A0A1W2CAL2</accession>
<evidence type="ECO:0000313" key="4">
    <source>
        <dbReference type="Proteomes" id="UP000192738"/>
    </source>
</evidence>
<evidence type="ECO:0000256" key="1">
    <source>
        <dbReference type="SAM" id="Phobius"/>
    </source>
</evidence>
<dbReference type="RefSeq" id="WP_084576088.1">
    <property type="nucleotide sequence ID" value="NZ_CP155572.1"/>
</dbReference>
<dbReference type="InterPro" id="IPR025874">
    <property type="entry name" value="DZR"/>
</dbReference>
<feature type="transmembrane region" description="Helical" evidence="1">
    <location>
        <begin position="51"/>
        <end position="69"/>
    </location>
</feature>